<dbReference type="InterPro" id="IPR006674">
    <property type="entry name" value="HD_domain"/>
</dbReference>
<dbReference type="PROSITE" id="PS51832">
    <property type="entry name" value="HD_GYP"/>
    <property type="match status" value="1"/>
</dbReference>
<name>A0A806K0F1_9BACT</name>
<protein>
    <submittedName>
        <fullName evidence="2">Metal dependent phosphohydrolase</fullName>
    </submittedName>
</protein>
<reference evidence="2" key="1">
    <citation type="submission" date="2012-03" db="EMBL/GenBank/DDBJ databases">
        <title>Functional metagenomics reveals considerable lignocellulase gene clusters in the gut microbiome of a wood-feeding higher termite.</title>
        <authorList>
            <person name="Liu N."/>
        </authorList>
    </citation>
    <scope>NUCLEOTIDE SEQUENCE</scope>
</reference>
<proteinExistence type="predicted"/>
<evidence type="ECO:0000313" key="2">
    <source>
        <dbReference type="EMBL" id="AGS52763.1"/>
    </source>
</evidence>
<organism evidence="2">
    <name type="scientific">uncultured bacterium contig00091</name>
    <dbReference type="NCBI Taxonomy" id="1181562"/>
    <lineage>
        <taxon>Bacteria</taxon>
        <taxon>environmental samples</taxon>
    </lineage>
</organism>
<dbReference type="SMART" id="SM00471">
    <property type="entry name" value="HDc"/>
    <property type="match status" value="2"/>
</dbReference>
<dbReference type="Pfam" id="PF13487">
    <property type="entry name" value="HD_5"/>
    <property type="match status" value="1"/>
</dbReference>
<dbReference type="InterPro" id="IPR003607">
    <property type="entry name" value="HD/PDEase_dom"/>
</dbReference>
<dbReference type="CDD" id="cd00077">
    <property type="entry name" value="HDc"/>
    <property type="match status" value="2"/>
</dbReference>
<dbReference type="Gene3D" id="1.10.3210.10">
    <property type="entry name" value="Hypothetical protein af1432"/>
    <property type="match status" value="2"/>
</dbReference>
<keyword evidence="2" id="KW-0378">Hydrolase</keyword>
<feature type="domain" description="HD-GYP" evidence="1">
    <location>
        <begin position="210"/>
        <end position="405"/>
    </location>
</feature>
<dbReference type="Pfam" id="PF01966">
    <property type="entry name" value="HD"/>
    <property type="match status" value="1"/>
</dbReference>
<evidence type="ECO:0000259" key="1">
    <source>
        <dbReference type="PROSITE" id="PS51832"/>
    </source>
</evidence>
<sequence length="416" mass="47525">MKIAMDVLCRVFSKALDVIEEEQIGASEHHGMRVSALCAAIGKRLGYDDDAVSALATCALFHDNALTEFNISEREDMMQKQNMVLHCRKGQENVAWLPFKKDISGFILYHHEFGNGKGPFRKKTDEYPFEAAILAAVDSIDVAYHLQNVNPKDLAALRDKINENADEFSTRKAVDLLLDILDADMLDSLRDENIVRTLDNCMPDWEIDVTEPSIAGISGFISRVIDFKSRYTQKHTSQIANRAWIMGEYYGYNHEENSALYLAASLHDIGKITTPLAILEKPGKLEKDEFDIMKNHVRITHDWLSTVPDFEQIKNWAANHHEKLNGTGYSFGKNAYEMDFNSRLMACIDIYQAVSELRPYHEERSHTDTMPILYDMADKGFIDKKIVKNIDEVMEKYSMKEVPCPYGHNDKNQKQV</sequence>
<dbReference type="EMBL" id="JQ844207">
    <property type="protein sequence ID" value="AGS52763.1"/>
    <property type="molecule type" value="Genomic_DNA"/>
</dbReference>
<dbReference type="InterPro" id="IPR037522">
    <property type="entry name" value="HD_GYP_dom"/>
</dbReference>
<dbReference type="SUPFAM" id="SSF109604">
    <property type="entry name" value="HD-domain/PDEase-like"/>
    <property type="match status" value="2"/>
</dbReference>
<dbReference type="AlphaFoldDB" id="A0A806K0F1"/>
<accession>A0A806K0F1</accession>
<dbReference type="PANTHER" id="PTHR43155">
    <property type="entry name" value="CYCLIC DI-GMP PHOSPHODIESTERASE PA4108-RELATED"/>
    <property type="match status" value="1"/>
</dbReference>
<dbReference type="PANTHER" id="PTHR43155:SF1">
    <property type="entry name" value="3'3'-CGAMP-SPECIFIC PHOSPHODIESTERASE 1"/>
    <property type="match status" value="1"/>
</dbReference>
<dbReference type="GO" id="GO:0016787">
    <property type="term" value="F:hydrolase activity"/>
    <property type="evidence" value="ECO:0007669"/>
    <property type="project" value="UniProtKB-KW"/>
</dbReference>